<keyword evidence="4" id="KW-1005">Bacterial flagellum biogenesis</keyword>
<evidence type="ECO:0000256" key="7">
    <source>
        <dbReference type="SAM" id="MobiDB-lite"/>
    </source>
</evidence>
<keyword evidence="3" id="KW-0678">Repressor</keyword>
<evidence type="ECO:0000313" key="10">
    <source>
        <dbReference type="Proteomes" id="UP000449710"/>
    </source>
</evidence>
<dbReference type="Pfam" id="PF04316">
    <property type="entry name" value="FlgM"/>
    <property type="match status" value="1"/>
</dbReference>
<keyword evidence="9" id="KW-0966">Cell projection</keyword>
<feature type="compositionally biased region" description="Basic and acidic residues" evidence="7">
    <location>
        <begin position="17"/>
        <end position="35"/>
    </location>
</feature>
<dbReference type="InterPro" id="IPR031316">
    <property type="entry name" value="FlgM_C"/>
</dbReference>
<evidence type="ECO:0000313" key="9">
    <source>
        <dbReference type="EMBL" id="NBG88307.1"/>
    </source>
</evidence>
<proteinExistence type="inferred from homology"/>
<comment type="caution">
    <text evidence="9">The sequence shown here is derived from an EMBL/GenBank/DDBJ whole genome shotgun (WGS) entry which is preliminary data.</text>
</comment>
<dbReference type="AlphaFoldDB" id="A0AA43XKC7"/>
<keyword evidence="6" id="KW-0804">Transcription</keyword>
<reference evidence="9 10" key="1">
    <citation type="submission" date="2019-04" db="EMBL/GenBank/DDBJ databases">
        <title>Isachenkonia alkalipeptolytica gen. nov. sp. nov. a new anaerobic, alkiliphilic organothrophic bacterium capable to reduce synthesized ferrihydrite isolated from a soda lake.</title>
        <authorList>
            <person name="Toshchakov S.V."/>
            <person name="Zavarzina D.G."/>
            <person name="Zhilina T.N."/>
            <person name="Kostrikina N.A."/>
            <person name="Kublanov I.V."/>
        </authorList>
    </citation>
    <scope>NUCLEOTIDE SEQUENCE [LARGE SCALE GENOMIC DNA]</scope>
    <source>
        <strain evidence="9 10">Z-1701</strain>
    </source>
</reference>
<feature type="domain" description="Anti-sigma-28 factor FlgM C-terminal" evidence="8">
    <location>
        <begin position="35"/>
        <end position="88"/>
    </location>
</feature>
<keyword evidence="9" id="KW-0969">Cilium</keyword>
<keyword evidence="5" id="KW-0805">Transcription regulation</keyword>
<sequence length="97" mass="11400">MKIHNNPNVMKALKLYDNQKTDKTQKSEKVTQKKDQLELSEKARDFQVAMKAFQKLPDIREDKVTKYQEQIRSGSYEVSGKEVLDKMIRQGKIDQKI</sequence>
<evidence type="ECO:0000256" key="1">
    <source>
        <dbReference type="ARBA" id="ARBA00005322"/>
    </source>
</evidence>
<feature type="region of interest" description="Disordered" evidence="7">
    <location>
        <begin position="1"/>
        <end position="35"/>
    </location>
</feature>
<name>A0AA43XKC7_9CLOT</name>
<dbReference type="EMBL" id="SUMG01000007">
    <property type="protein sequence ID" value="NBG88307.1"/>
    <property type="molecule type" value="Genomic_DNA"/>
</dbReference>
<organism evidence="9 10">
    <name type="scientific">Isachenkonia alkalipeptolytica</name>
    <dbReference type="NCBI Taxonomy" id="2565777"/>
    <lineage>
        <taxon>Bacteria</taxon>
        <taxon>Bacillati</taxon>
        <taxon>Bacillota</taxon>
        <taxon>Clostridia</taxon>
        <taxon>Eubacteriales</taxon>
        <taxon>Clostridiaceae</taxon>
        <taxon>Isachenkonia</taxon>
    </lineage>
</organism>
<evidence type="ECO:0000256" key="6">
    <source>
        <dbReference type="ARBA" id="ARBA00023163"/>
    </source>
</evidence>
<keyword evidence="9" id="KW-0282">Flagellum</keyword>
<evidence type="ECO:0000256" key="4">
    <source>
        <dbReference type="ARBA" id="ARBA00022795"/>
    </source>
</evidence>
<evidence type="ECO:0000256" key="3">
    <source>
        <dbReference type="ARBA" id="ARBA00022491"/>
    </source>
</evidence>
<dbReference type="NCBIfam" id="TIGR03824">
    <property type="entry name" value="FlgM_jcvi"/>
    <property type="match status" value="1"/>
</dbReference>
<evidence type="ECO:0000256" key="2">
    <source>
        <dbReference type="ARBA" id="ARBA00017823"/>
    </source>
</evidence>
<evidence type="ECO:0000259" key="8">
    <source>
        <dbReference type="Pfam" id="PF04316"/>
    </source>
</evidence>
<accession>A0AA43XKC7</accession>
<comment type="similarity">
    <text evidence="1">Belongs to the FlgM family.</text>
</comment>
<dbReference type="SUPFAM" id="SSF101498">
    <property type="entry name" value="Anti-sigma factor FlgM"/>
    <property type="match status" value="1"/>
</dbReference>
<dbReference type="RefSeq" id="WP_160720730.1">
    <property type="nucleotide sequence ID" value="NZ_SUMG01000007.1"/>
</dbReference>
<dbReference type="GO" id="GO:0044781">
    <property type="term" value="P:bacterial-type flagellum organization"/>
    <property type="evidence" value="ECO:0007669"/>
    <property type="project" value="UniProtKB-KW"/>
</dbReference>
<evidence type="ECO:0000256" key="5">
    <source>
        <dbReference type="ARBA" id="ARBA00023015"/>
    </source>
</evidence>
<dbReference type="GO" id="GO:0045892">
    <property type="term" value="P:negative regulation of DNA-templated transcription"/>
    <property type="evidence" value="ECO:0007669"/>
    <property type="project" value="InterPro"/>
</dbReference>
<dbReference type="InterPro" id="IPR007412">
    <property type="entry name" value="FlgM"/>
</dbReference>
<keyword evidence="10" id="KW-1185">Reference proteome</keyword>
<dbReference type="Proteomes" id="UP000449710">
    <property type="component" value="Unassembled WGS sequence"/>
</dbReference>
<protein>
    <recommendedName>
        <fullName evidence="2">Negative regulator of flagellin synthesis</fullName>
    </recommendedName>
</protein>
<dbReference type="InterPro" id="IPR035890">
    <property type="entry name" value="Anti-sigma-28_factor_FlgM_sf"/>
</dbReference>
<gene>
    <name evidence="9" type="primary">flgM</name>
    <name evidence="9" type="ORF">ISALK_07310</name>
</gene>